<dbReference type="PROSITE" id="PS00097">
    <property type="entry name" value="CARBAMOYLTRANSFERASE"/>
    <property type="match status" value="1"/>
</dbReference>
<comment type="function">
    <text evidence="5 7">Catalyzes the condensation of carbamoyl phosphate and aspartate to form carbamoyl aspartate and inorganic phosphate, the committed step in the de novo pyrimidine nucleotide biosynthesis pathway.</text>
</comment>
<dbReference type="Pfam" id="PF00185">
    <property type="entry name" value="OTCace"/>
    <property type="match status" value="1"/>
</dbReference>
<dbReference type="AlphaFoldDB" id="A0A7C4MMN2"/>
<feature type="binding site" evidence="7">
    <location>
        <position position="264"/>
    </location>
    <ligand>
        <name>carbamoyl phosphate</name>
        <dbReference type="ChEBI" id="CHEBI:58228"/>
    </ligand>
</feature>
<dbReference type="InterPro" id="IPR002082">
    <property type="entry name" value="Asp_carbamoyltransf"/>
</dbReference>
<dbReference type="NCBIfam" id="NF002032">
    <property type="entry name" value="PRK00856.1"/>
    <property type="match status" value="1"/>
</dbReference>
<evidence type="ECO:0000256" key="1">
    <source>
        <dbReference type="ARBA" id="ARBA00004852"/>
    </source>
</evidence>
<dbReference type="PANTHER" id="PTHR45753:SF6">
    <property type="entry name" value="ASPARTATE CARBAMOYLTRANSFERASE"/>
    <property type="match status" value="1"/>
</dbReference>
<dbReference type="InterPro" id="IPR006130">
    <property type="entry name" value="Asp/Orn_carbamoylTrfase"/>
</dbReference>
<feature type="binding site" evidence="7">
    <location>
        <position position="265"/>
    </location>
    <ligand>
        <name>carbamoyl phosphate</name>
        <dbReference type="ChEBI" id="CHEBI:58228"/>
    </ligand>
</feature>
<dbReference type="GO" id="GO:0006520">
    <property type="term" value="P:amino acid metabolic process"/>
    <property type="evidence" value="ECO:0007669"/>
    <property type="project" value="InterPro"/>
</dbReference>
<keyword evidence="3 7" id="KW-0808">Transferase</keyword>
<keyword evidence="4 7" id="KW-0665">Pyrimidine biosynthesis</keyword>
<dbReference type="GO" id="GO:0016597">
    <property type="term" value="F:amino acid binding"/>
    <property type="evidence" value="ECO:0007669"/>
    <property type="project" value="InterPro"/>
</dbReference>
<evidence type="ECO:0000259" key="8">
    <source>
        <dbReference type="Pfam" id="PF00185"/>
    </source>
</evidence>
<evidence type="ECO:0000256" key="7">
    <source>
        <dbReference type="HAMAP-Rule" id="MF_00001"/>
    </source>
</evidence>
<dbReference type="GO" id="GO:0006207">
    <property type="term" value="P:'de novo' pyrimidine nucleobase biosynthetic process"/>
    <property type="evidence" value="ECO:0007669"/>
    <property type="project" value="InterPro"/>
</dbReference>
<evidence type="ECO:0000259" key="9">
    <source>
        <dbReference type="Pfam" id="PF02729"/>
    </source>
</evidence>
<comment type="similarity">
    <text evidence="2 7">Belongs to the aspartate/ornithine carbamoyltransferase superfamily. ATCase family.</text>
</comment>
<comment type="pathway">
    <text evidence="1 7">Pyrimidine metabolism; UMP biosynthesis via de novo pathway; (S)-dihydroorotate from bicarbonate: step 2/3.</text>
</comment>
<dbReference type="EMBL" id="DSUH01000207">
    <property type="protein sequence ID" value="HGU32940.1"/>
    <property type="molecule type" value="Genomic_DNA"/>
</dbReference>
<comment type="subunit">
    <text evidence="7">Heterododecamer (2C3:3R2) of six catalytic PyrB chains organized as two trimers (C3), and six regulatory PyrI chains organized as three dimers (R2).</text>
</comment>
<feature type="binding site" evidence="7">
    <location>
        <position position="139"/>
    </location>
    <ligand>
        <name>carbamoyl phosphate</name>
        <dbReference type="ChEBI" id="CHEBI:58228"/>
    </ligand>
</feature>
<evidence type="ECO:0000256" key="3">
    <source>
        <dbReference type="ARBA" id="ARBA00022679"/>
    </source>
</evidence>
<dbReference type="NCBIfam" id="TIGR00670">
    <property type="entry name" value="asp_carb_tr"/>
    <property type="match status" value="1"/>
</dbReference>
<dbReference type="InterPro" id="IPR006132">
    <property type="entry name" value="Asp/Orn_carbamoyltranf_P-bd"/>
</dbReference>
<feature type="binding site" evidence="7">
    <location>
        <position position="59"/>
    </location>
    <ligand>
        <name>carbamoyl phosphate</name>
        <dbReference type="ChEBI" id="CHEBI:58228"/>
    </ligand>
</feature>
<dbReference type="PRINTS" id="PR00101">
    <property type="entry name" value="ATCASE"/>
</dbReference>
<dbReference type="EC" id="2.1.3.2" evidence="7"/>
<dbReference type="GO" id="GO:0004070">
    <property type="term" value="F:aspartate carbamoyltransferase activity"/>
    <property type="evidence" value="ECO:0007669"/>
    <property type="project" value="UniProtKB-UniRule"/>
</dbReference>
<dbReference type="InterPro" id="IPR006131">
    <property type="entry name" value="Asp_carbamoyltransf_Asp/Orn-bd"/>
</dbReference>
<feature type="domain" description="Aspartate/ornithine carbamoyltransferase Asp/Orn-binding" evidence="8">
    <location>
        <begin position="155"/>
        <end position="301"/>
    </location>
</feature>
<dbReference type="SUPFAM" id="SSF53671">
    <property type="entry name" value="Aspartate/ornithine carbamoyltransferase"/>
    <property type="match status" value="1"/>
</dbReference>
<gene>
    <name evidence="7" type="primary">pyrB</name>
    <name evidence="10" type="ORF">ENS29_08795</name>
</gene>
<comment type="caution">
    <text evidence="10">The sequence shown here is derived from an EMBL/GenBank/DDBJ whole genome shotgun (WGS) entry which is preliminary data.</text>
</comment>
<feature type="binding site" evidence="7">
    <location>
        <position position="86"/>
    </location>
    <ligand>
        <name>L-aspartate</name>
        <dbReference type="ChEBI" id="CHEBI:29991"/>
    </ligand>
</feature>
<accession>A0A7C4MMN2</accession>
<feature type="binding site" evidence="7">
    <location>
        <position position="136"/>
    </location>
    <ligand>
        <name>carbamoyl phosphate</name>
        <dbReference type="ChEBI" id="CHEBI:58228"/>
    </ligand>
</feature>
<dbReference type="UniPathway" id="UPA00070">
    <property type="reaction ID" value="UER00116"/>
</dbReference>
<evidence type="ECO:0000256" key="6">
    <source>
        <dbReference type="ARBA" id="ARBA00048859"/>
    </source>
</evidence>
<evidence type="ECO:0000256" key="4">
    <source>
        <dbReference type="ARBA" id="ARBA00022975"/>
    </source>
</evidence>
<comment type="catalytic activity">
    <reaction evidence="6 7">
        <text>carbamoyl phosphate + L-aspartate = N-carbamoyl-L-aspartate + phosphate + H(+)</text>
        <dbReference type="Rhea" id="RHEA:20013"/>
        <dbReference type="ChEBI" id="CHEBI:15378"/>
        <dbReference type="ChEBI" id="CHEBI:29991"/>
        <dbReference type="ChEBI" id="CHEBI:32814"/>
        <dbReference type="ChEBI" id="CHEBI:43474"/>
        <dbReference type="ChEBI" id="CHEBI:58228"/>
        <dbReference type="EC" id="2.1.3.2"/>
    </reaction>
</comment>
<proteinExistence type="inferred from homology"/>
<reference evidence="10" key="1">
    <citation type="journal article" date="2020" name="mSystems">
        <title>Genome- and Community-Level Interaction Insights into Carbon Utilization and Element Cycling Functions of Hydrothermarchaeota in Hydrothermal Sediment.</title>
        <authorList>
            <person name="Zhou Z."/>
            <person name="Liu Y."/>
            <person name="Xu W."/>
            <person name="Pan J."/>
            <person name="Luo Z.H."/>
            <person name="Li M."/>
        </authorList>
    </citation>
    <scope>NUCLEOTIDE SEQUENCE [LARGE SCALE GENOMIC DNA]</scope>
    <source>
        <strain evidence="10">SpSt-477</strain>
    </source>
</reference>
<dbReference type="GO" id="GO:0005829">
    <property type="term" value="C:cytosol"/>
    <property type="evidence" value="ECO:0007669"/>
    <property type="project" value="TreeGrafter"/>
</dbReference>
<dbReference type="FunFam" id="3.40.50.1370:FF:000007">
    <property type="entry name" value="Aspartate carbamoyltransferase"/>
    <property type="match status" value="1"/>
</dbReference>
<dbReference type="InterPro" id="IPR036901">
    <property type="entry name" value="Asp/Orn_carbamoylTrfase_sf"/>
</dbReference>
<dbReference type="Gene3D" id="3.40.50.1370">
    <property type="entry name" value="Aspartate/ornithine carbamoyltransferase"/>
    <property type="match status" value="2"/>
</dbReference>
<feature type="binding site" evidence="7">
    <location>
        <position position="58"/>
    </location>
    <ligand>
        <name>carbamoyl phosphate</name>
        <dbReference type="ChEBI" id="CHEBI:58228"/>
    </ligand>
</feature>
<dbReference type="GO" id="GO:0044205">
    <property type="term" value="P:'de novo' UMP biosynthetic process"/>
    <property type="evidence" value="ECO:0007669"/>
    <property type="project" value="UniProtKB-UniRule"/>
</dbReference>
<evidence type="ECO:0000256" key="5">
    <source>
        <dbReference type="ARBA" id="ARBA00043884"/>
    </source>
</evidence>
<sequence>MPFLPKDILDIDSLTPEQITYILDTAVGMKEISQRPVKKVPTLRGKTVILYFYEPSTRTRTSFDIAAKRLSADSISLTGGSSSAVKGETLYDTAKNLEAMHPDVLVLRHSSSGAPYIMAKAMRCPVVNAGDGTHAHPTQALLDMMSVRENKGRIEGLKIAIIGDILHSRVARSDCIGFTRLGARVTVCGPSTMIPKGIESLGVDVTTRMEEALTDADVVMMLRIQKERQSGFFFPSEREYAALYGLNARKLALAKPDAIVMHPGPINRGLEIAPDVADGNRSILLEQVTNGVAVRMAILFLLATGGKGSGGVQHADVD</sequence>
<dbReference type="Pfam" id="PF02729">
    <property type="entry name" value="OTCace_N"/>
    <property type="match status" value="1"/>
</dbReference>
<feature type="binding site" evidence="7">
    <location>
        <position position="169"/>
    </location>
    <ligand>
        <name>L-aspartate</name>
        <dbReference type="ChEBI" id="CHEBI:29991"/>
    </ligand>
</feature>
<feature type="domain" description="Aspartate/ornithine carbamoyltransferase carbamoyl-P binding" evidence="9">
    <location>
        <begin position="6"/>
        <end position="149"/>
    </location>
</feature>
<evidence type="ECO:0000256" key="2">
    <source>
        <dbReference type="ARBA" id="ARBA00008896"/>
    </source>
</evidence>
<dbReference type="PRINTS" id="PR00100">
    <property type="entry name" value="AOTCASE"/>
</dbReference>
<evidence type="ECO:0000313" key="10">
    <source>
        <dbReference type="EMBL" id="HGU32940.1"/>
    </source>
</evidence>
<dbReference type="HAMAP" id="MF_00001">
    <property type="entry name" value="Asp_carb_tr"/>
    <property type="match status" value="1"/>
</dbReference>
<feature type="binding site" evidence="7">
    <location>
        <position position="223"/>
    </location>
    <ligand>
        <name>L-aspartate</name>
        <dbReference type="ChEBI" id="CHEBI:29991"/>
    </ligand>
</feature>
<dbReference type="PANTHER" id="PTHR45753">
    <property type="entry name" value="ORNITHINE CARBAMOYLTRANSFERASE, MITOCHONDRIAL"/>
    <property type="match status" value="1"/>
</dbReference>
<name>A0A7C4MMN2_9BACT</name>
<protein>
    <recommendedName>
        <fullName evidence="7">Aspartate carbamoyltransferase</fullName>
        <ecNumber evidence="7">2.1.3.2</ecNumber>
    </recommendedName>
    <alternativeName>
        <fullName evidence="7">Aspartate transcarbamylase</fullName>
        <shortName evidence="7">ATCase</shortName>
    </alternativeName>
</protein>
<feature type="binding site" evidence="7">
    <location>
        <position position="108"/>
    </location>
    <ligand>
        <name>carbamoyl phosphate</name>
        <dbReference type="ChEBI" id="CHEBI:58228"/>
    </ligand>
</feature>
<organism evidence="10">
    <name type="scientific">Desulfatirhabdium butyrativorans</name>
    <dbReference type="NCBI Taxonomy" id="340467"/>
    <lineage>
        <taxon>Bacteria</taxon>
        <taxon>Pseudomonadati</taxon>
        <taxon>Thermodesulfobacteriota</taxon>
        <taxon>Desulfobacteria</taxon>
        <taxon>Desulfobacterales</taxon>
        <taxon>Desulfatirhabdiaceae</taxon>
        <taxon>Desulfatirhabdium</taxon>
    </lineage>
</organism>